<dbReference type="EMBL" id="JAWXVH010000014">
    <property type="protein sequence ID" value="MDX6187542.1"/>
    <property type="molecule type" value="Genomic_DNA"/>
</dbReference>
<evidence type="ECO:0000313" key="5">
    <source>
        <dbReference type="Proteomes" id="UP001278738"/>
    </source>
</evidence>
<evidence type="ECO:0000313" key="4">
    <source>
        <dbReference type="Proteomes" id="UP001270053"/>
    </source>
</evidence>
<dbReference type="Proteomes" id="UP001278738">
    <property type="component" value="Unassembled WGS sequence"/>
</dbReference>
<dbReference type="RefSeq" id="WP_229974537.1">
    <property type="nucleotide sequence ID" value="NZ_CP087133.1"/>
</dbReference>
<keyword evidence="5" id="KW-1185">Reference proteome</keyword>
<name>A0AAJ2VY41_9FLAO</name>
<proteinExistence type="predicted"/>
<dbReference type="InterPro" id="IPR011009">
    <property type="entry name" value="Kinase-like_dom_sf"/>
</dbReference>
<dbReference type="Proteomes" id="UP001270053">
    <property type="component" value="Unassembled WGS sequence"/>
</dbReference>
<dbReference type="Pfam" id="PF01636">
    <property type="entry name" value="APH"/>
    <property type="match status" value="1"/>
</dbReference>
<sequence length="614" mass="72507">MSYNEANKLELLNSLKAQAFLNNSVNTSITEYISFELKTIPDEEKHKFHDFVELFLELGFESGYESNINLEEFSVLTDDEKNEIIIEELENDAKETNKSITSFEDLFEKVKVELKDYFVNYKGYFITELINSRDLGYKLIFFYENNYHVTPLKGRVGNQFNGYECDFIEFNTSVELNLDSDKNYLCIFLLMSKMNNKDGLKNIMTSIKKFINNFQDFYYHSITEKKENLLCENTNRRDDFIDEIDVVLSTYISNGRINFEEEKIIKKLCADFKSPLIFYKILSGGFSGSKVLEIRPKKTNNFENDKIYIIKYGFISDGKIKEEKDNFSEFIKGRKGFLSYTDATYEKTLHYEGILYNYAISENSKVSYSFDEILKKAETPYCDIESKKNIITNLFSENEAFNKWREDFNELKTGKVGDLYIDFVSKDKIENTLKYILNDENKSNAILDVFDKISNYTITYKETVCHGDLHTDNFFVDDEKNIYLIDFGFTNKRHSILDYTSLECSLKFKHFPFYLESNELIEIEKELLSERTFDLSYNFVSTKRKEVIEFLSMINTIRHNSLRDFSGQTSDNIEYYISLYFMTIRQIRYPNMNQLYAYHSTKKLGEFIVEKLKL</sequence>
<feature type="domain" description="Aminoglycoside phosphotransferase" evidence="1">
    <location>
        <begin position="461"/>
        <end position="490"/>
    </location>
</feature>
<dbReference type="Gene3D" id="3.90.1200.10">
    <property type="match status" value="1"/>
</dbReference>
<dbReference type="EMBL" id="JAWXVG010000013">
    <property type="protein sequence ID" value="MDX6183989.1"/>
    <property type="molecule type" value="Genomic_DNA"/>
</dbReference>
<accession>A0AAJ2VY41</accession>
<dbReference type="InterPro" id="IPR002575">
    <property type="entry name" value="Aminoglycoside_PTrfase"/>
</dbReference>
<dbReference type="SUPFAM" id="SSF56112">
    <property type="entry name" value="Protein kinase-like (PK-like)"/>
    <property type="match status" value="1"/>
</dbReference>
<evidence type="ECO:0000259" key="1">
    <source>
        <dbReference type="Pfam" id="PF01636"/>
    </source>
</evidence>
<evidence type="ECO:0000313" key="2">
    <source>
        <dbReference type="EMBL" id="MDX6183989.1"/>
    </source>
</evidence>
<reference evidence="3 5" key="1">
    <citation type="submission" date="2023-11" db="EMBL/GenBank/DDBJ databases">
        <title>Unpublished Manusciprt.</title>
        <authorList>
            <person name="Saticioglu I.B."/>
            <person name="Ay H."/>
            <person name="Ajmi N."/>
            <person name="Altun S."/>
            <person name="Duman M."/>
        </authorList>
    </citation>
    <scope>NUCLEOTIDE SEQUENCE</scope>
    <source>
        <strain evidence="2 5">Fl-33</strain>
        <strain evidence="3">Fl-77</strain>
    </source>
</reference>
<dbReference type="AlphaFoldDB" id="A0AAJ2VY41"/>
<gene>
    <name evidence="2" type="ORF">SGQ18_17665</name>
    <name evidence="3" type="ORF">SGQ44_17425</name>
</gene>
<protein>
    <submittedName>
        <fullName evidence="3">Phosphotransferase</fullName>
    </submittedName>
</protein>
<evidence type="ECO:0000313" key="3">
    <source>
        <dbReference type="EMBL" id="MDX6187542.1"/>
    </source>
</evidence>
<comment type="caution">
    <text evidence="3">The sequence shown here is derived from an EMBL/GenBank/DDBJ whole genome shotgun (WGS) entry which is preliminary data.</text>
</comment>
<organism evidence="3 4">
    <name type="scientific">Flavobacterium flavipigmentatum</name>
    <dbReference type="NCBI Taxonomy" id="2893884"/>
    <lineage>
        <taxon>Bacteria</taxon>
        <taxon>Pseudomonadati</taxon>
        <taxon>Bacteroidota</taxon>
        <taxon>Flavobacteriia</taxon>
        <taxon>Flavobacteriales</taxon>
        <taxon>Flavobacteriaceae</taxon>
        <taxon>Flavobacterium</taxon>
    </lineage>
</organism>